<evidence type="ECO:0000313" key="8">
    <source>
        <dbReference type="Proteomes" id="UP001449795"/>
    </source>
</evidence>
<sequence length="237" mass="25069">MILLLPLAVLAVLLSGVVFCWRPLPAMAPAWDGAMACGVAAYALLLFLFVLTGRPLRLPFYDGKFFIRAHRLLGWLAVLLPLLHALLLLWAEPLTLRYLLPGAPAYMLAGGLAAGGMALLGGLAMPAARARLWRNAASFRRAHGAAALVLLGLATVHIAAARLHVTTRGQVAALAVTALVCAVLPWVGRHGRLPPVAPGRRRRATSAIAVRLSLGVGAASLGLSLLYAEWLGRWVAP</sequence>
<evidence type="ECO:0000256" key="4">
    <source>
        <dbReference type="ARBA" id="ARBA00023136"/>
    </source>
</evidence>
<keyword evidence="4 5" id="KW-0472">Membrane</keyword>
<evidence type="ECO:0000256" key="3">
    <source>
        <dbReference type="ARBA" id="ARBA00022989"/>
    </source>
</evidence>
<dbReference type="EMBL" id="CP152276">
    <property type="protein sequence ID" value="XAE42297.1"/>
    <property type="molecule type" value="Genomic_DNA"/>
</dbReference>
<dbReference type="Pfam" id="PF01794">
    <property type="entry name" value="Ferric_reduct"/>
    <property type="match status" value="1"/>
</dbReference>
<gene>
    <name evidence="7" type="ORF">AAC691_18870</name>
</gene>
<evidence type="ECO:0000256" key="5">
    <source>
        <dbReference type="SAM" id="Phobius"/>
    </source>
</evidence>
<keyword evidence="2 5" id="KW-0812">Transmembrane</keyword>
<feature type="transmembrane region" description="Helical" evidence="5">
    <location>
        <begin position="208"/>
        <end position="228"/>
    </location>
</feature>
<feature type="transmembrane region" description="Helical" evidence="5">
    <location>
        <begin position="72"/>
        <end position="91"/>
    </location>
</feature>
<evidence type="ECO:0000256" key="2">
    <source>
        <dbReference type="ARBA" id="ARBA00022692"/>
    </source>
</evidence>
<evidence type="ECO:0000313" key="7">
    <source>
        <dbReference type="EMBL" id="XAE42297.1"/>
    </source>
</evidence>
<dbReference type="RefSeq" id="WP_342628068.1">
    <property type="nucleotide sequence ID" value="NZ_CP152276.1"/>
</dbReference>
<dbReference type="InterPro" id="IPR013130">
    <property type="entry name" value="Fe3_Rdtase_TM_dom"/>
</dbReference>
<comment type="subcellular location">
    <subcellularLocation>
        <location evidence="1">Membrane</location>
        <topology evidence="1">Multi-pass membrane protein</topology>
    </subcellularLocation>
</comment>
<feature type="domain" description="Ferric oxidoreductase" evidence="6">
    <location>
        <begin position="37"/>
        <end position="153"/>
    </location>
</feature>
<accession>A0ABZ3D413</accession>
<feature type="transmembrane region" description="Helical" evidence="5">
    <location>
        <begin position="103"/>
        <end position="124"/>
    </location>
</feature>
<keyword evidence="3 5" id="KW-1133">Transmembrane helix</keyword>
<organism evidence="7 8">
    <name type="scientific">Nguyenibacter vanlangensis</name>
    <dbReference type="NCBI Taxonomy" id="1216886"/>
    <lineage>
        <taxon>Bacteria</taxon>
        <taxon>Pseudomonadati</taxon>
        <taxon>Pseudomonadota</taxon>
        <taxon>Alphaproteobacteria</taxon>
        <taxon>Acetobacterales</taxon>
        <taxon>Acetobacteraceae</taxon>
        <taxon>Nguyenibacter</taxon>
    </lineage>
</organism>
<protein>
    <submittedName>
        <fullName evidence="7">Ferric reductase-like transmembrane domain-containing protein</fullName>
    </submittedName>
</protein>
<feature type="transmembrane region" description="Helical" evidence="5">
    <location>
        <begin position="30"/>
        <end position="51"/>
    </location>
</feature>
<proteinExistence type="predicted"/>
<name>A0ABZ3D413_9PROT</name>
<evidence type="ECO:0000259" key="6">
    <source>
        <dbReference type="Pfam" id="PF01794"/>
    </source>
</evidence>
<feature type="transmembrane region" description="Helical" evidence="5">
    <location>
        <begin position="145"/>
        <end position="165"/>
    </location>
</feature>
<reference evidence="7 8" key="1">
    <citation type="submission" date="2024-04" db="EMBL/GenBank/DDBJ databases">
        <title>Complete genome sequence of Nguyenibacter vanlangesis HBCM-1154, a strain capable of nitrogen fixation, IAA production, and phosphorus solubilization isolated from sugarcane soil.</title>
        <authorList>
            <person name="MY HANH P."/>
        </authorList>
    </citation>
    <scope>NUCLEOTIDE SEQUENCE [LARGE SCALE GENOMIC DNA]</scope>
    <source>
        <strain evidence="7 8">HBCM 1154</strain>
    </source>
</reference>
<keyword evidence="8" id="KW-1185">Reference proteome</keyword>
<evidence type="ECO:0000256" key="1">
    <source>
        <dbReference type="ARBA" id="ARBA00004141"/>
    </source>
</evidence>
<dbReference type="Proteomes" id="UP001449795">
    <property type="component" value="Chromosome"/>
</dbReference>
<feature type="transmembrane region" description="Helical" evidence="5">
    <location>
        <begin position="171"/>
        <end position="188"/>
    </location>
</feature>